<dbReference type="PROSITE" id="PS51790">
    <property type="entry name" value="MSRB"/>
    <property type="match status" value="1"/>
</dbReference>
<evidence type="ECO:0000259" key="4">
    <source>
        <dbReference type="PROSITE" id="PS51790"/>
    </source>
</evidence>
<dbReference type="GO" id="GO:0006979">
    <property type="term" value="P:response to oxidative stress"/>
    <property type="evidence" value="ECO:0007669"/>
    <property type="project" value="InterPro"/>
</dbReference>
<dbReference type="NCBIfam" id="TIGR00357">
    <property type="entry name" value="peptide-methionine (R)-S-oxide reductase MsrB"/>
    <property type="match status" value="1"/>
</dbReference>
<proteinExistence type="predicted"/>
<dbReference type="SUPFAM" id="SSF51316">
    <property type="entry name" value="Mss4-like"/>
    <property type="match status" value="1"/>
</dbReference>
<dbReference type="Gene3D" id="2.170.150.20">
    <property type="entry name" value="Peptide methionine sulfoxide reductase"/>
    <property type="match status" value="1"/>
</dbReference>
<dbReference type="PANTHER" id="PTHR10173">
    <property type="entry name" value="METHIONINE SULFOXIDE REDUCTASE"/>
    <property type="match status" value="1"/>
</dbReference>
<dbReference type="Pfam" id="PF01641">
    <property type="entry name" value="SelR"/>
    <property type="match status" value="1"/>
</dbReference>
<feature type="domain" description="MsrB" evidence="4">
    <location>
        <begin position="10"/>
        <end position="132"/>
    </location>
</feature>
<dbReference type="GO" id="GO:0030091">
    <property type="term" value="P:protein repair"/>
    <property type="evidence" value="ECO:0007669"/>
    <property type="project" value="InterPro"/>
</dbReference>
<evidence type="ECO:0000256" key="1">
    <source>
        <dbReference type="ARBA" id="ARBA00012499"/>
    </source>
</evidence>
<dbReference type="InterPro" id="IPR028427">
    <property type="entry name" value="Met_Sox_Rdtase_MsrB"/>
</dbReference>
<dbReference type="GO" id="GO:0033743">
    <property type="term" value="F:peptide-methionine (R)-S-oxide reductase activity"/>
    <property type="evidence" value="ECO:0007669"/>
    <property type="project" value="UniProtKB-EC"/>
</dbReference>
<keyword evidence="2 5" id="KW-0560">Oxidoreductase</keyword>
<dbReference type="KEGG" id="sapp:SAC06_01165"/>
<dbReference type="AlphaFoldDB" id="A0AAU7V820"/>
<name>A0AAU7V820_9ACTO</name>
<dbReference type="EC" id="1.8.4.12" evidence="1"/>
<dbReference type="PANTHER" id="PTHR10173:SF57">
    <property type="entry name" value="PEPTIDE-METHIONINE (R)-S-OXIDE REDUCTASE"/>
    <property type="match status" value="1"/>
</dbReference>
<evidence type="ECO:0000313" key="5">
    <source>
        <dbReference type="EMBL" id="XBW08197.1"/>
    </source>
</evidence>
<dbReference type="GO" id="GO:0005737">
    <property type="term" value="C:cytoplasm"/>
    <property type="evidence" value="ECO:0007669"/>
    <property type="project" value="TreeGrafter"/>
</dbReference>
<dbReference type="InterPro" id="IPR002579">
    <property type="entry name" value="Met_Sox_Rdtase_MsrB_dom"/>
</dbReference>
<dbReference type="EMBL" id="CP138335">
    <property type="protein sequence ID" value="XBW08197.1"/>
    <property type="molecule type" value="Genomic_DNA"/>
</dbReference>
<evidence type="ECO:0000256" key="2">
    <source>
        <dbReference type="ARBA" id="ARBA00023002"/>
    </source>
</evidence>
<comment type="catalytic activity">
    <reaction evidence="3">
        <text>L-methionyl-[protein] + [thioredoxin]-disulfide + H2O = L-methionyl-(R)-S-oxide-[protein] + [thioredoxin]-dithiol</text>
        <dbReference type="Rhea" id="RHEA:24164"/>
        <dbReference type="Rhea" id="RHEA-COMP:10698"/>
        <dbReference type="Rhea" id="RHEA-COMP:10700"/>
        <dbReference type="Rhea" id="RHEA-COMP:12313"/>
        <dbReference type="Rhea" id="RHEA-COMP:12314"/>
        <dbReference type="ChEBI" id="CHEBI:15377"/>
        <dbReference type="ChEBI" id="CHEBI:16044"/>
        <dbReference type="ChEBI" id="CHEBI:29950"/>
        <dbReference type="ChEBI" id="CHEBI:45764"/>
        <dbReference type="ChEBI" id="CHEBI:50058"/>
        <dbReference type="EC" id="1.8.4.12"/>
    </reaction>
</comment>
<organism evidence="5">
    <name type="scientific">Scrofimicrobium appendicitidis</name>
    <dbReference type="NCBI Taxonomy" id="3079930"/>
    <lineage>
        <taxon>Bacteria</taxon>
        <taxon>Bacillati</taxon>
        <taxon>Actinomycetota</taxon>
        <taxon>Actinomycetes</taxon>
        <taxon>Actinomycetales</taxon>
        <taxon>Actinomycetaceae</taxon>
        <taxon>Scrofimicrobium</taxon>
    </lineage>
</organism>
<sequence>MTDSPKAWTEEEWRQRLSPMQYHVLREAGTERPGSGELLAEERGGTYTCGGCGAELFSADTKFDAGCGWPSFFEARPGAVEYFSDFKLGYERKEVRCANCGSHLGHIFPDAPQTPTGMRYCMNSAALGFVPSES</sequence>
<dbReference type="InterPro" id="IPR011057">
    <property type="entry name" value="Mss4-like_sf"/>
</dbReference>
<gene>
    <name evidence="5" type="primary">msrB</name>
    <name evidence="5" type="ORF">SAC06_01165</name>
</gene>
<evidence type="ECO:0000256" key="3">
    <source>
        <dbReference type="ARBA" id="ARBA00048488"/>
    </source>
</evidence>
<reference evidence="5" key="1">
    <citation type="submission" date="2023-11" db="EMBL/GenBank/DDBJ databases">
        <title>Scrofimicrobium hongkongense sp. nov., isolated from a patient with peritonitis.</title>
        <authorList>
            <person name="Lao H.Y."/>
            <person name="Wong A.Y.P."/>
            <person name="Ng T.L."/>
            <person name="Wong R.Y.L."/>
            <person name="Yau M.C.Y."/>
            <person name="Lam J.Y.W."/>
            <person name="Siu G.K.H."/>
        </authorList>
    </citation>
    <scope>NUCLEOTIDE SEQUENCE</scope>
    <source>
        <strain evidence="5">R131</strain>
    </source>
</reference>
<accession>A0AAU7V820</accession>
<dbReference type="RefSeq" id="WP_350258397.1">
    <property type="nucleotide sequence ID" value="NZ_CP138335.1"/>
</dbReference>
<protein>
    <recommendedName>
        <fullName evidence="1">peptide-methionine (R)-S-oxide reductase</fullName>
        <ecNumber evidence="1">1.8.4.12</ecNumber>
    </recommendedName>
</protein>